<dbReference type="Gene3D" id="3.30.360.10">
    <property type="entry name" value="Dihydrodipicolinate Reductase, domain 2"/>
    <property type="match status" value="1"/>
</dbReference>
<dbReference type="RefSeq" id="WP_095623445.1">
    <property type="nucleotide sequence ID" value="NZ_NSKB01000015.1"/>
</dbReference>
<dbReference type="OrthoDB" id="9801953at2"/>
<name>A0A2A2EMM1_9GAMM</name>
<evidence type="ECO:0000313" key="4">
    <source>
        <dbReference type="Proteomes" id="UP000217771"/>
    </source>
</evidence>
<dbReference type="InterPro" id="IPR000683">
    <property type="entry name" value="Gfo/Idh/MocA-like_OxRdtase_N"/>
</dbReference>
<accession>A0A2A2EMM1</accession>
<sequence>MSANYVVGTIGRRLRLGVVGGGPGSFIGSIHRGAALMNEQYEVIAAVLSSDAARSTAYAAALGIPRGYDSAREMIEAETAREDGIDVIAIMTPNNSHYEIARLALESGLHVICEKPLTNHYHEAISLAALVNQTGLQFCVAYGYAGYPMVRQAKAMVEAGDLGEIRMIQCNYVQGHLAEMAEDEKNGTNWHMLPEVAGENLIVADIGTHCYHLCSYVTGMQPEQLSADSCTMVPGRTATDYTSIQLRYANGARGSLWVTQAAAGAEHGLYLRVFGSKGGIEWHQEYPNELLFRSLDQPAQVFTKGGPGLYESAKHASAVPIGHPEGYREAFATLYRDFAEAVTDALTAQASPKDPLLFPQIEDGVQGVRFIEAAEESNRGNGFWVQVIPKYDYSMI</sequence>
<dbReference type="InterPro" id="IPR036291">
    <property type="entry name" value="NAD(P)-bd_dom_sf"/>
</dbReference>
<proteinExistence type="predicted"/>
<dbReference type="EMBL" id="NSKB01000015">
    <property type="protein sequence ID" value="PAU74116.1"/>
    <property type="molecule type" value="Genomic_DNA"/>
</dbReference>
<reference evidence="3 4" key="1">
    <citation type="submission" date="2017-08" db="EMBL/GenBank/DDBJ databases">
        <title>Halomonas alkalisoli sp. nov., isolated from saline alkaline soil.</title>
        <authorList>
            <person name="Wang D."/>
            <person name="Zhang G."/>
        </authorList>
    </citation>
    <scope>NUCLEOTIDE SEQUENCE [LARGE SCALE GENOMIC DNA]</scope>
    <source>
        <strain evidence="3 4">WRN001</strain>
    </source>
</reference>
<feature type="domain" description="GFO/IDH/MocA-like oxidoreductase" evidence="2">
    <location>
        <begin position="150"/>
        <end position="281"/>
    </location>
</feature>
<dbReference type="Pfam" id="PF01408">
    <property type="entry name" value="GFO_IDH_MocA"/>
    <property type="match status" value="1"/>
</dbReference>
<gene>
    <name evidence="3" type="ORF">CK498_24365</name>
</gene>
<feature type="domain" description="Gfo/Idh/MocA-like oxidoreductase N-terminal" evidence="1">
    <location>
        <begin position="15"/>
        <end position="142"/>
    </location>
</feature>
<dbReference type="Proteomes" id="UP000217771">
    <property type="component" value="Unassembled WGS sequence"/>
</dbReference>
<protein>
    <submittedName>
        <fullName evidence="3">Oxidoreductase</fullName>
    </submittedName>
</protein>
<evidence type="ECO:0000313" key="3">
    <source>
        <dbReference type="EMBL" id="PAU74116.1"/>
    </source>
</evidence>
<keyword evidence="4" id="KW-1185">Reference proteome</keyword>
<evidence type="ECO:0000259" key="2">
    <source>
        <dbReference type="Pfam" id="PF22725"/>
    </source>
</evidence>
<dbReference type="InterPro" id="IPR055170">
    <property type="entry name" value="GFO_IDH_MocA-like_dom"/>
</dbReference>
<evidence type="ECO:0000259" key="1">
    <source>
        <dbReference type="Pfam" id="PF01408"/>
    </source>
</evidence>
<comment type="caution">
    <text evidence="3">The sequence shown here is derived from an EMBL/GenBank/DDBJ whole genome shotgun (WGS) entry which is preliminary data.</text>
</comment>
<dbReference type="PANTHER" id="PTHR43708:SF3">
    <property type="entry name" value="OXIDOREDUCTASE"/>
    <property type="match status" value="1"/>
</dbReference>
<dbReference type="PANTHER" id="PTHR43708">
    <property type="entry name" value="CONSERVED EXPRESSED OXIDOREDUCTASE (EUROFUNG)"/>
    <property type="match status" value="1"/>
</dbReference>
<dbReference type="SUPFAM" id="SSF55347">
    <property type="entry name" value="Glyceraldehyde-3-phosphate dehydrogenase-like, C-terminal domain"/>
    <property type="match status" value="1"/>
</dbReference>
<dbReference type="AlphaFoldDB" id="A0A2A2EMM1"/>
<dbReference type="Gene3D" id="3.40.50.720">
    <property type="entry name" value="NAD(P)-binding Rossmann-like Domain"/>
    <property type="match status" value="1"/>
</dbReference>
<organism evidence="3 4">
    <name type="scientific">Halomonas salipaludis</name>
    <dbReference type="NCBI Taxonomy" id="2032625"/>
    <lineage>
        <taxon>Bacteria</taxon>
        <taxon>Pseudomonadati</taxon>
        <taxon>Pseudomonadota</taxon>
        <taxon>Gammaproteobacteria</taxon>
        <taxon>Oceanospirillales</taxon>
        <taxon>Halomonadaceae</taxon>
        <taxon>Halomonas</taxon>
    </lineage>
</organism>
<dbReference type="InterPro" id="IPR051317">
    <property type="entry name" value="Gfo/Idh/MocA_oxidoreduct"/>
</dbReference>
<dbReference type="SUPFAM" id="SSF51735">
    <property type="entry name" value="NAD(P)-binding Rossmann-fold domains"/>
    <property type="match status" value="1"/>
</dbReference>
<dbReference type="GO" id="GO:0000166">
    <property type="term" value="F:nucleotide binding"/>
    <property type="evidence" value="ECO:0007669"/>
    <property type="project" value="InterPro"/>
</dbReference>
<dbReference type="Pfam" id="PF22725">
    <property type="entry name" value="GFO_IDH_MocA_C3"/>
    <property type="match status" value="1"/>
</dbReference>